<accession>A0AAP0PSI6</accession>
<dbReference type="Proteomes" id="UP001417504">
    <property type="component" value="Unassembled WGS sequence"/>
</dbReference>
<dbReference type="AlphaFoldDB" id="A0AAP0PSI6"/>
<reference evidence="1 2" key="1">
    <citation type="submission" date="2024-01" db="EMBL/GenBank/DDBJ databases">
        <title>Genome assemblies of Stephania.</title>
        <authorList>
            <person name="Yang L."/>
        </authorList>
    </citation>
    <scope>NUCLEOTIDE SEQUENCE [LARGE SCALE GENOMIC DNA]</scope>
    <source>
        <strain evidence="1">QJT</strain>
        <tissue evidence="1">Leaf</tissue>
    </source>
</reference>
<gene>
    <name evidence="1" type="ORF">Sjap_000520</name>
</gene>
<keyword evidence="2" id="KW-1185">Reference proteome</keyword>
<proteinExistence type="predicted"/>
<evidence type="ECO:0000313" key="1">
    <source>
        <dbReference type="EMBL" id="KAK9153040.1"/>
    </source>
</evidence>
<protein>
    <submittedName>
        <fullName evidence="1">Uncharacterized protein</fullName>
    </submittedName>
</protein>
<comment type="caution">
    <text evidence="1">The sequence shown here is derived from an EMBL/GenBank/DDBJ whole genome shotgun (WGS) entry which is preliminary data.</text>
</comment>
<dbReference type="EMBL" id="JBBNAE010000001">
    <property type="protein sequence ID" value="KAK9153040.1"/>
    <property type="molecule type" value="Genomic_DNA"/>
</dbReference>
<name>A0AAP0PSI6_9MAGN</name>
<evidence type="ECO:0000313" key="2">
    <source>
        <dbReference type="Proteomes" id="UP001417504"/>
    </source>
</evidence>
<sequence>MVAALRLHCVDQAMERITEAALFYAVHDEGDGIPMTKLSWDFINKGRNCYSLV</sequence>
<organism evidence="1 2">
    <name type="scientific">Stephania japonica</name>
    <dbReference type="NCBI Taxonomy" id="461633"/>
    <lineage>
        <taxon>Eukaryota</taxon>
        <taxon>Viridiplantae</taxon>
        <taxon>Streptophyta</taxon>
        <taxon>Embryophyta</taxon>
        <taxon>Tracheophyta</taxon>
        <taxon>Spermatophyta</taxon>
        <taxon>Magnoliopsida</taxon>
        <taxon>Ranunculales</taxon>
        <taxon>Menispermaceae</taxon>
        <taxon>Menispermoideae</taxon>
        <taxon>Cissampelideae</taxon>
        <taxon>Stephania</taxon>
    </lineage>
</organism>